<dbReference type="KEGG" id="trs:Terro_3232"/>
<dbReference type="PANTHER" id="PTHR21022">
    <property type="entry name" value="PREPHENATE DEHYDRATASE P PROTEIN"/>
    <property type="match status" value="1"/>
</dbReference>
<dbReference type="CDD" id="cd13631">
    <property type="entry name" value="PBP2_Ct-PDT_like"/>
    <property type="match status" value="1"/>
</dbReference>
<keyword evidence="6 9" id="KW-0456">Lyase</keyword>
<dbReference type="Pfam" id="PF00800">
    <property type="entry name" value="PDT"/>
    <property type="match status" value="1"/>
</dbReference>
<dbReference type="GO" id="GO:0004664">
    <property type="term" value="F:prephenate dehydratase activity"/>
    <property type="evidence" value="ECO:0007669"/>
    <property type="project" value="UniProtKB-UniRule"/>
</dbReference>
<dbReference type="AlphaFoldDB" id="I3ZJN2"/>
<dbReference type="InterPro" id="IPR001086">
    <property type="entry name" value="Preph_deHydtase"/>
</dbReference>
<evidence type="ECO:0000256" key="9">
    <source>
        <dbReference type="RuleBase" id="RU361254"/>
    </source>
</evidence>
<dbReference type="Gene3D" id="3.30.70.260">
    <property type="match status" value="1"/>
</dbReference>
<dbReference type="PROSITE" id="PS00858">
    <property type="entry name" value="PREPHENATE_DEHYDR_2"/>
    <property type="match status" value="1"/>
</dbReference>
<feature type="site" description="Essential for prephenate dehydratase activity" evidence="8">
    <location>
        <position position="186"/>
    </location>
</feature>
<dbReference type="STRING" id="926566.Terro_3232"/>
<accession>I3ZJN2</accession>
<protein>
    <recommendedName>
        <fullName evidence="2 9">Prephenate dehydratase</fullName>
        <shortName evidence="9">PDT</shortName>
        <ecNumber evidence="2 9">4.2.1.51</ecNumber>
    </recommendedName>
</protein>
<dbReference type="HOGENOM" id="CLU_035008_4_2_0"/>
<dbReference type="EC" id="4.2.1.51" evidence="2 9"/>
<dbReference type="InterPro" id="IPR008242">
    <property type="entry name" value="Chor_mutase/pphenate_deHydtase"/>
</dbReference>
<organism evidence="12 13">
    <name type="scientific">Terriglobus roseus (strain DSM 18391 / NRRL B-41598 / KBS 63)</name>
    <dbReference type="NCBI Taxonomy" id="926566"/>
    <lineage>
        <taxon>Bacteria</taxon>
        <taxon>Pseudomonadati</taxon>
        <taxon>Acidobacteriota</taxon>
        <taxon>Terriglobia</taxon>
        <taxon>Terriglobales</taxon>
        <taxon>Acidobacteriaceae</taxon>
        <taxon>Terriglobus</taxon>
    </lineage>
</organism>
<feature type="domain" description="Prephenate dehydratase" evidence="10">
    <location>
        <begin position="16"/>
        <end position="193"/>
    </location>
</feature>
<sequence>MVRRVSSARRSDAVVKIAIQGEPGSNSHMATEQMLGKVSLVPCALSVEVFEKLARTHEADAAVLPVENSLHGAVADHSDLILQHGVIIVAELSLRIRHALMAAPGVSLADVRSVLSHPVALSQCRRFFARHPRIQAVPFYDTAGAVKHLMATREKDAAAIAAPHAAHVYGADILARDLEDDPLNFTRFFLLARPEDAERLRPAGAAVDKMSLAFDLRHQPGSLVEALRRLAAEGADLTRIESRPVPGKPWEYIFFVDLRLPEPAAADRILATLRPVCAHVTELGRYAAHSLSSPQVN</sequence>
<dbReference type="RefSeq" id="WP_014786711.1">
    <property type="nucleotide sequence ID" value="NC_018014.1"/>
</dbReference>
<keyword evidence="4 9" id="KW-0057">Aromatic amino acid biosynthesis</keyword>
<dbReference type="InterPro" id="IPR002912">
    <property type="entry name" value="ACT_dom"/>
</dbReference>
<evidence type="ECO:0000256" key="5">
    <source>
        <dbReference type="ARBA" id="ARBA00023222"/>
    </source>
</evidence>
<evidence type="ECO:0000256" key="7">
    <source>
        <dbReference type="ARBA" id="ARBA00047848"/>
    </source>
</evidence>
<comment type="pathway">
    <text evidence="1 9">Amino-acid biosynthesis; L-phenylalanine biosynthesis; phenylpyruvate from prephenate: step 1/1.</text>
</comment>
<evidence type="ECO:0000259" key="10">
    <source>
        <dbReference type="PROSITE" id="PS51171"/>
    </source>
</evidence>
<evidence type="ECO:0000256" key="4">
    <source>
        <dbReference type="ARBA" id="ARBA00023141"/>
    </source>
</evidence>
<evidence type="ECO:0000256" key="6">
    <source>
        <dbReference type="ARBA" id="ARBA00023239"/>
    </source>
</evidence>
<dbReference type="GO" id="GO:0009094">
    <property type="term" value="P:L-phenylalanine biosynthetic process"/>
    <property type="evidence" value="ECO:0007669"/>
    <property type="project" value="UniProtKB-UniPathway"/>
</dbReference>
<dbReference type="eggNOG" id="COG0077">
    <property type="taxonomic scope" value="Bacteria"/>
</dbReference>
<dbReference type="Proteomes" id="UP000006056">
    <property type="component" value="Chromosome"/>
</dbReference>
<keyword evidence="5 9" id="KW-0584">Phenylalanine biosynthesis</keyword>
<evidence type="ECO:0000313" key="12">
    <source>
        <dbReference type="EMBL" id="AFL89450.1"/>
    </source>
</evidence>
<gene>
    <name evidence="9" type="primary">pheA</name>
    <name evidence="12" type="ordered locus">Terro_3232</name>
</gene>
<dbReference type="Gene3D" id="3.40.190.10">
    <property type="entry name" value="Periplasmic binding protein-like II"/>
    <property type="match status" value="2"/>
</dbReference>
<dbReference type="InterPro" id="IPR018528">
    <property type="entry name" value="Preph_deHydtase_CS"/>
</dbReference>
<dbReference type="PANTHER" id="PTHR21022:SF19">
    <property type="entry name" value="PREPHENATE DEHYDRATASE-RELATED"/>
    <property type="match status" value="1"/>
</dbReference>
<feature type="domain" description="ACT" evidence="11">
    <location>
        <begin position="211"/>
        <end position="288"/>
    </location>
</feature>
<dbReference type="SUPFAM" id="SSF55021">
    <property type="entry name" value="ACT-like"/>
    <property type="match status" value="1"/>
</dbReference>
<evidence type="ECO:0000256" key="3">
    <source>
        <dbReference type="ARBA" id="ARBA00022605"/>
    </source>
</evidence>
<keyword evidence="3 9" id="KW-0028">Amino-acid biosynthesis</keyword>
<dbReference type="UniPathway" id="UPA00121">
    <property type="reaction ID" value="UER00345"/>
</dbReference>
<proteinExistence type="predicted"/>
<dbReference type="InterPro" id="IPR045865">
    <property type="entry name" value="ACT-like_dom_sf"/>
</dbReference>
<evidence type="ECO:0000259" key="11">
    <source>
        <dbReference type="PROSITE" id="PS51671"/>
    </source>
</evidence>
<dbReference type="PROSITE" id="PS51171">
    <property type="entry name" value="PREPHENATE_DEHYDR_3"/>
    <property type="match status" value="1"/>
</dbReference>
<evidence type="ECO:0000256" key="2">
    <source>
        <dbReference type="ARBA" id="ARBA00013147"/>
    </source>
</evidence>
<dbReference type="CDD" id="cd04905">
    <property type="entry name" value="ACT_CM-PDT"/>
    <property type="match status" value="1"/>
</dbReference>
<dbReference type="SUPFAM" id="SSF53850">
    <property type="entry name" value="Periplasmic binding protein-like II"/>
    <property type="match status" value="1"/>
</dbReference>
<dbReference type="PROSITE" id="PS51671">
    <property type="entry name" value="ACT"/>
    <property type="match status" value="1"/>
</dbReference>
<reference evidence="12 13" key="1">
    <citation type="submission" date="2012-06" db="EMBL/GenBank/DDBJ databases">
        <title>Complete genome of Terriglobus roseus DSM 18391.</title>
        <authorList>
            <consortium name="US DOE Joint Genome Institute (JGI-PGF)"/>
            <person name="Lucas S."/>
            <person name="Copeland A."/>
            <person name="Lapidus A."/>
            <person name="Glavina del Rio T."/>
            <person name="Dalin E."/>
            <person name="Tice H."/>
            <person name="Bruce D."/>
            <person name="Goodwin L."/>
            <person name="Pitluck S."/>
            <person name="Peters L."/>
            <person name="Mikhailova N."/>
            <person name="Munk A.C.C."/>
            <person name="Kyrpides N."/>
            <person name="Mavromatis K."/>
            <person name="Ivanova N."/>
            <person name="Brettin T."/>
            <person name="Detter J.C."/>
            <person name="Han C."/>
            <person name="Larimer F."/>
            <person name="Land M."/>
            <person name="Hauser L."/>
            <person name="Markowitz V."/>
            <person name="Cheng J.-F."/>
            <person name="Hugenholtz P."/>
            <person name="Woyke T."/>
            <person name="Wu D."/>
            <person name="Brambilla E."/>
            <person name="Klenk H.-P."/>
            <person name="Eisen J.A."/>
        </authorList>
    </citation>
    <scope>NUCLEOTIDE SEQUENCE [LARGE SCALE GENOMIC DNA]</scope>
    <source>
        <strain evidence="13">DSM 18391 / NRRL B-41598 / KBS 63</strain>
    </source>
</reference>
<evidence type="ECO:0000256" key="8">
    <source>
        <dbReference type="PIRSR" id="PIRSR001500-2"/>
    </source>
</evidence>
<name>I3ZJN2_TERRK</name>
<keyword evidence="13" id="KW-1185">Reference proteome</keyword>
<dbReference type="PIRSF" id="PIRSF001500">
    <property type="entry name" value="Chor_mut_pdt_Ppr"/>
    <property type="match status" value="1"/>
</dbReference>
<dbReference type="EMBL" id="CP003379">
    <property type="protein sequence ID" value="AFL89450.1"/>
    <property type="molecule type" value="Genomic_DNA"/>
</dbReference>
<evidence type="ECO:0000256" key="1">
    <source>
        <dbReference type="ARBA" id="ARBA00004741"/>
    </source>
</evidence>
<evidence type="ECO:0000313" key="13">
    <source>
        <dbReference type="Proteomes" id="UP000006056"/>
    </source>
</evidence>
<comment type="catalytic activity">
    <reaction evidence="7 9">
        <text>prephenate + H(+) = 3-phenylpyruvate + CO2 + H2O</text>
        <dbReference type="Rhea" id="RHEA:21648"/>
        <dbReference type="ChEBI" id="CHEBI:15377"/>
        <dbReference type="ChEBI" id="CHEBI:15378"/>
        <dbReference type="ChEBI" id="CHEBI:16526"/>
        <dbReference type="ChEBI" id="CHEBI:18005"/>
        <dbReference type="ChEBI" id="CHEBI:29934"/>
        <dbReference type="EC" id="4.2.1.51"/>
    </reaction>
</comment>
<dbReference type="GO" id="GO:0005737">
    <property type="term" value="C:cytoplasm"/>
    <property type="evidence" value="ECO:0007669"/>
    <property type="project" value="TreeGrafter"/>
</dbReference>